<dbReference type="RefSeq" id="WP_078775219.1">
    <property type="nucleotide sequence ID" value="NZ_FUXS01000011.1"/>
</dbReference>
<evidence type="ECO:0000313" key="3">
    <source>
        <dbReference type="Proteomes" id="UP000051565"/>
    </source>
</evidence>
<comment type="caution">
    <text evidence="2">The sequence shown here is derived from an EMBL/GenBank/DDBJ whole genome shotgun (WGS) entry which is preliminary data.</text>
</comment>
<reference evidence="2 3" key="1">
    <citation type="journal article" date="2015" name="Genome Announc.">
        <title>Expanding the biotechnology potential of lactobacilli through comparative genomics of 213 strains and associated genera.</title>
        <authorList>
            <person name="Sun Z."/>
            <person name="Harris H.M."/>
            <person name="McCann A."/>
            <person name="Guo C."/>
            <person name="Argimon S."/>
            <person name="Zhang W."/>
            <person name="Yang X."/>
            <person name="Jeffery I.B."/>
            <person name="Cooney J.C."/>
            <person name="Kagawa T.F."/>
            <person name="Liu W."/>
            <person name="Song Y."/>
            <person name="Salvetti E."/>
            <person name="Wrobel A."/>
            <person name="Rasinkangas P."/>
            <person name="Parkhill J."/>
            <person name="Rea M.C."/>
            <person name="O'Sullivan O."/>
            <person name="Ritari J."/>
            <person name="Douillard F.P."/>
            <person name="Paul Ross R."/>
            <person name="Yang R."/>
            <person name="Briner A.E."/>
            <person name="Felis G.E."/>
            <person name="de Vos W.M."/>
            <person name="Barrangou R."/>
            <person name="Klaenhammer T.R."/>
            <person name="Caufield P.W."/>
            <person name="Cui Y."/>
            <person name="Zhang H."/>
            <person name="O'Toole P.W."/>
        </authorList>
    </citation>
    <scope>NUCLEOTIDE SEQUENCE [LARGE SCALE GENOMIC DNA]</scope>
    <source>
        <strain evidence="2 3">DSM 20690</strain>
    </source>
</reference>
<dbReference type="GO" id="GO:0003677">
    <property type="term" value="F:DNA binding"/>
    <property type="evidence" value="ECO:0007669"/>
    <property type="project" value="InterPro"/>
</dbReference>
<evidence type="ECO:0000313" key="2">
    <source>
        <dbReference type="EMBL" id="KRN78318.1"/>
    </source>
</evidence>
<dbReference type="AlphaFoldDB" id="A0A0R2JM92"/>
<name>A0A0R2JM92_9LACO</name>
<organism evidence="2 3">
    <name type="scientific">Fructilactobacillus lindneri DSM 20690 = JCM 11027</name>
    <dbReference type="NCBI Taxonomy" id="1122148"/>
    <lineage>
        <taxon>Bacteria</taxon>
        <taxon>Bacillati</taxon>
        <taxon>Bacillota</taxon>
        <taxon>Bacilli</taxon>
        <taxon>Lactobacillales</taxon>
        <taxon>Lactobacillaceae</taxon>
        <taxon>Fructilactobacillus</taxon>
    </lineage>
</organism>
<dbReference type="EMBL" id="JQBT01000035">
    <property type="protein sequence ID" value="KRN78318.1"/>
    <property type="molecule type" value="Genomic_DNA"/>
</dbReference>
<dbReference type="Pfam" id="PF03837">
    <property type="entry name" value="RecT"/>
    <property type="match status" value="1"/>
</dbReference>
<keyword evidence="3" id="KW-1185">Reference proteome</keyword>
<dbReference type="InterPro" id="IPR010183">
    <property type="entry name" value="Phage_lambda_Bet"/>
</dbReference>
<sequence length="271" mass="30274">MTTKQTAVIEYKSNGQEVKLSPSMVRNYLVSGKGNVSDQEIVSFMQLCKYQGLNPFLNEAYLVKYGSAPASIITSKEAFMKRANSDPHFKGFKAGILVQRGEELKKLDGAIKLPKDILIGGWAEVKRDDRDYPISVEISLDEFGKGQSTWKQMPMNMIRKTAIVNALREAFPEQLGNLYTDEEQGQGLAPKNINNQATETTIDKKESVEQTFDVPEETQNKADEYFDKQDSETMEGDFNDSDNSSEETTSEAEQEELFKEGPGAGVHSKAE</sequence>
<feature type="compositionally biased region" description="Basic and acidic residues" evidence="1">
    <location>
        <begin position="218"/>
        <end position="231"/>
    </location>
</feature>
<feature type="region of interest" description="Disordered" evidence="1">
    <location>
        <begin position="200"/>
        <end position="271"/>
    </location>
</feature>
<dbReference type="NCBIfam" id="TIGR01913">
    <property type="entry name" value="bet_lambda"/>
    <property type="match status" value="1"/>
</dbReference>
<dbReference type="PATRIC" id="fig|1122148.6.peg.1290"/>
<accession>A0A0R2JM92</accession>
<feature type="compositionally biased region" description="Acidic residues" evidence="1">
    <location>
        <begin position="232"/>
        <end position="255"/>
    </location>
</feature>
<proteinExistence type="predicted"/>
<protein>
    <submittedName>
        <fullName evidence="2">Phage recombination protein Bet</fullName>
    </submittedName>
</protein>
<dbReference type="InterPro" id="IPR018330">
    <property type="entry name" value="RecT_fam"/>
</dbReference>
<dbReference type="Proteomes" id="UP000051565">
    <property type="component" value="Unassembled WGS sequence"/>
</dbReference>
<dbReference type="GO" id="GO:0006310">
    <property type="term" value="P:DNA recombination"/>
    <property type="evidence" value="ECO:0007669"/>
    <property type="project" value="InterPro"/>
</dbReference>
<gene>
    <name evidence="2" type="ORF">IV52_GL001255</name>
</gene>
<dbReference type="OrthoDB" id="7889018at2"/>
<evidence type="ECO:0000256" key="1">
    <source>
        <dbReference type="SAM" id="MobiDB-lite"/>
    </source>
</evidence>